<dbReference type="GO" id="GO:0005886">
    <property type="term" value="C:plasma membrane"/>
    <property type="evidence" value="ECO:0007669"/>
    <property type="project" value="UniProtKB-SubCell"/>
</dbReference>
<evidence type="ECO:0000256" key="9">
    <source>
        <dbReference type="ARBA" id="ARBA00022989"/>
    </source>
</evidence>
<feature type="binding site" description="axial binding residue" evidence="16">
    <location>
        <position position="70"/>
    </location>
    <ligand>
        <name>heme b</name>
        <dbReference type="ChEBI" id="CHEBI:60344"/>
        <label>1</label>
    </ligand>
    <ligandPart>
        <name>Fe</name>
        <dbReference type="ChEBI" id="CHEBI:18248"/>
    </ligandPart>
</feature>
<keyword evidence="9 17" id="KW-1133">Transmembrane helix</keyword>
<dbReference type="NCBIfam" id="TIGR00351">
    <property type="entry name" value="narI"/>
    <property type="match status" value="1"/>
</dbReference>
<keyword evidence="13 17" id="KW-0472">Membrane</keyword>
<dbReference type="InterPro" id="IPR023234">
    <property type="entry name" value="NarG-like_domain"/>
</dbReference>
<evidence type="ECO:0000256" key="17">
    <source>
        <dbReference type="SAM" id="Phobius"/>
    </source>
</evidence>
<gene>
    <name evidence="19" type="ORF">ACCUM_4065</name>
</gene>
<dbReference type="EMBL" id="SWAD01000044">
    <property type="protein sequence ID" value="TMQ76632.1"/>
    <property type="molecule type" value="Genomic_DNA"/>
</dbReference>
<dbReference type="FunFam" id="1.20.950.20:FF:000001">
    <property type="entry name" value="Respiratory nitrate reductase subunit gamma"/>
    <property type="match status" value="1"/>
</dbReference>
<comment type="subcellular location">
    <subcellularLocation>
        <location evidence="1">Cell membrane</location>
        <topology evidence="1">Multi-pass membrane protein</topology>
    </subcellularLocation>
</comment>
<evidence type="ECO:0000256" key="14">
    <source>
        <dbReference type="ARBA" id="ARBA00048294"/>
    </source>
</evidence>
<reference evidence="19 20" key="1">
    <citation type="submission" date="2019-04" db="EMBL/GenBank/DDBJ databases">
        <title>A novel phosphate-accumulating bacterium identified in bioreactor for phosphate removal from wastewater.</title>
        <authorList>
            <person name="Kotlyarov R.Y."/>
            <person name="Beletsky A.V."/>
            <person name="Kallistova A.Y."/>
            <person name="Dorofeev A.G."/>
            <person name="Nikolaev Y.Y."/>
            <person name="Pimenov N.V."/>
            <person name="Ravin N.V."/>
            <person name="Mardanov A.V."/>
        </authorList>
    </citation>
    <scope>NUCLEOTIDE SEQUENCE [LARGE SCALE GENOMIC DNA]</scope>
    <source>
        <strain evidence="19 20">Bin19</strain>
    </source>
</reference>
<feature type="binding site" description="axial binding residue" evidence="16">
    <location>
        <position position="60"/>
    </location>
    <ligand>
        <name>heme b</name>
        <dbReference type="ChEBI" id="CHEBI:60344"/>
        <label>1</label>
    </ligand>
    <ligandPart>
        <name>Fe</name>
        <dbReference type="ChEBI" id="CHEBI:18248"/>
    </ligandPart>
</feature>
<dbReference type="Pfam" id="PF02665">
    <property type="entry name" value="Nitrate_red_gam"/>
    <property type="match status" value="1"/>
</dbReference>
<dbReference type="InterPro" id="IPR051936">
    <property type="entry name" value="Heme-iron_electron_transfer"/>
</dbReference>
<evidence type="ECO:0000313" key="19">
    <source>
        <dbReference type="EMBL" id="TMQ76632.1"/>
    </source>
</evidence>
<evidence type="ECO:0000256" key="3">
    <source>
        <dbReference type="ARBA" id="ARBA00022448"/>
    </source>
</evidence>
<evidence type="ECO:0000259" key="18">
    <source>
        <dbReference type="Pfam" id="PF02665"/>
    </source>
</evidence>
<dbReference type="GO" id="GO:0046872">
    <property type="term" value="F:metal ion binding"/>
    <property type="evidence" value="ECO:0007669"/>
    <property type="project" value="UniProtKB-KW"/>
</dbReference>
<keyword evidence="6 17" id="KW-0812">Transmembrane</keyword>
<evidence type="ECO:0000256" key="11">
    <source>
        <dbReference type="ARBA" id="ARBA00023004"/>
    </source>
</evidence>
<dbReference type="OrthoDB" id="9788113at2"/>
<dbReference type="Gene3D" id="1.20.950.20">
    <property type="entry name" value="Transmembrane di-heme cytochromes, Chain C"/>
    <property type="match status" value="1"/>
</dbReference>
<keyword evidence="12" id="KW-0534">Nitrate assimilation</keyword>
<evidence type="ECO:0000256" key="5">
    <source>
        <dbReference type="ARBA" id="ARBA00022617"/>
    </source>
</evidence>
<evidence type="ECO:0000256" key="12">
    <source>
        <dbReference type="ARBA" id="ARBA00023063"/>
    </source>
</evidence>
<dbReference type="InterPro" id="IPR003816">
    <property type="entry name" value="Nitrate_red_gam"/>
</dbReference>
<evidence type="ECO:0000256" key="1">
    <source>
        <dbReference type="ARBA" id="ARBA00004651"/>
    </source>
</evidence>
<evidence type="ECO:0000256" key="7">
    <source>
        <dbReference type="ARBA" id="ARBA00022723"/>
    </source>
</evidence>
<accession>A0A5S4EMN4</accession>
<dbReference type="GO" id="GO:0020037">
    <property type="term" value="F:heme binding"/>
    <property type="evidence" value="ECO:0007669"/>
    <property type="project" value="TreeGrafter"/>
</dbReference>
<dbReference type="PANTHER" id="PTHR30598">
    <property type="entry name" value="NITRATE REDUCTASE PRIVATE CHAPERONE, REDOX ENZYME MATURATION PROTEIN REMP FAMILY"/>
    <property type="match status" value="1"/>
</dbReference>
<feature type="binding site" description="axial binding residue" evidence="16">
    <location>
        <position position="208"/>
    </location>
    <ligand>
        <name>heme b</name>
        <dbReference type="ChEBI" id="CHEBI:60344"/>
        <label>1</label>
    </ligand>
    <ligandPart>
        <name>Fe</name>
        <dbReference type="ChEBI" id="CHEBI:18248"/>
    </ligandPart>
</feature>
<evidence type="ECO:0000256" key="6">
    <source>
        <dbReference type="ARBA" id="ARBA00022692"/>
    </source>
</evidence>
<comment type="caution">
    <text evidence="19">The sequence shown here is derived from an EMBL/GenBank/DDBJ whole genome shotgun (WGS) entry which is preliminary data.</text>
</comment>
<comment type="catalytic activity">
    <reaction evidence="14">
        <text>nitrate + a quinol = a quinone + nitrite + H2O</text>
        <dbReference type="Rhea" id="RHEA:56144"/>
        <dbReference type="ChEBI" id="CHEBI:15377"/>
        <dbReference type="ChEBI" id="CHEBI:16301"/>
        <dbReference type="ChEBI" id="CHEBI:17632"/>
        <dbReference type="ChEBI" id="CHEBI:24646"/>
        <dbReference type="ChEBI" id="CHEBI:132124"/>
        <dbReference type="EC" id="1.7.5.1"/>
    </reaction>
</comment>
<feature type="transmembrane region" description="Helical" evidence="17">
    <location>
        <begin position="15"/>
        <end position="33"/>
    </location>
</feature>
<feature type="transmembrane region" description="Helical" evidence="17">
    <location>
        <begin position="54"/>
        <end position="80"/>
    </location>
</feature>
<proteinExistence type="predicted"/>
<feature type="transmembrane region" description="Helical" evidence="17">
    <location>
        <begin position="92"/>
        <end position="113"/>
    </location>
</feature>
<keyword evidence="4" id="KW-1003">Cell membrane</keyword>
<feature type="transmembrane region" description="Helical" evidence="17">
    <location>
        <begin position="133"/>
        <end position="152"/>
    </location>
</feature>
<protein>
    <recommendedName>
        <fullName evidence="2">nitrate reductase (quinone)</fullName>
        <ecNumber evidence="2">1.7.5.1</ecNumber>
    </recommendedName>
</protein>
<keyword evidence="20" id="KW-1185">Reference proteome</keyword>
<dbReference type="EC" id="1.7.5.1" evidence="2"/>
<name>A0A5S4EMN4_9PROT</name>
<evidence type="ECO:0000256" key="16">
    <source>
        <dbReference type="PIRSR" id="PIRSR603816-1"/>
    </source>
</evidence>
<dbReference type="GO" id="GO:0160182">
    <property type="term" value="F:nitrate reductase (quinone) activity"/>
    <property type="evidence" value="ECO:0007669"/>
    <property type="project" value="UniProtKB-EC"/>
</dbReference>
<dbReference type="GO" id="GO:0009325">
    <property type="term" value="C:nitrate reductase complex"/>
    <property type="evidence" value="ECO:0007669"/>
    <property type="project" value="InterPro"/>
</dbReference>
<sequence length="244" mass="27694">MNTLQAYAHNLFFNVYPYLCLAVFLMGSLARFDRDQYTWKSDSSQMLRAGTLRWGSNLFHIGILFLLMGHTIGLLTPHWLYEPFISPERKQVVAVVAGGIAGVVCFIGLTLLLHRRLSDPRIRLTSHRTDLAILIILWVQLTIGLITLPYSFGHEDASVMLALSDWAQRIVTFRPDAAGLVPLAWPYKIHLVLGMTIFLLLPFSRLVHVWSGFASLAYVFRPYQLVRSRRLNLPGGHNTPTARH</sequence>
<dbReference type="Proteomes" id="UP000306324">
    <property type="component" value="Unassembled WGS sequence"/>
</dbReference>
<dbReference type="AlphaFoldDB" id="A0A5S4EMN4"/>
<keyword evidence="3" id="KW-0813">Transport</keyword>
<evidence type="ECO:0000256" key="10">
    <source>
        <dbReference type="ARBA" id="ARBA00023002"/>
    </source>
</evidence>
<evidence type="ECO:0000256" key="4">
    <source>
        <dbReference type="ARBA" id="ARBA00022475"/>
    </source>
</evidence>
<evidence type="ECO:0000256" key="8">
    <source>
        <dbReference type="ARBA" id="ARBA00022982"/>
    </source>
</evidence>
<comment type="subunit">
    <text evidence="15">Dimer of heterotrimers each composed of an alpha, a beta and a gamma chain. Alpha and beta are catalytic chains; gamma chains are involved in binding the enzyme complex to the cytoplasmic membrane.</text>
</comment>
<dbReference type="RefSeq" id="WP_138678163.1">
    <property type="nucleotide sequence ID" value="NZ_SWAD01000044.1"/>
</dbReference>
<organism evidence="19 20">
    <name type="scientific">Candidatus Accumulibacter phosphatis</name>
    <dbReference type="NCBI Taxonomy" id="327160"/>
    <lineage>
        <taxon>Bacteria</taxon>
        <taxon>Pseudomonadati</taxon>
        <taxon>Pseudomonadota</taxon>
        <taxon>Betaproteobacteria</taxon>
        <taxon>Candidatus Accumulibacter</taxon>
    </lineage>
</organism>
<keyword evidence="7" id="KW-0479">Metal-binding</keyword>
<dbReference type="GO" id="GO:0042128">
    <property type="term" value="P:nitrate assimilation"/>
    <property type="evidence" value="ECO:0007669"/>
    <property type="project" value="UniProtKB-KW"/>
</dbReference>
<keyword evidence="5 16" id="KW-0349">Heme</keyword>
<feature type="binding site" description="axial binding residue" evidence="16">
    <location>
        <position position="190"/>
    </location>
    <ligand>
        <name>heme b</name>
        <dbReference type="ChEBI" id="CHEBI:60344"/>
        <label>1</label>
    </ligand>
    <ligandPart>
        <name>Fe</name>
        <dbReference type="ChEBI" id="CHEBI:18248"/>
    </ligandPart>
</feature>
<keyword evidence="11 16" id="KW-0408">Iron</keyword>
<feature type="domain" description="NarG-like" evidence="18">
    <location>
        <begin position="10"/>
        <end position="229"/>
    </location>
</feature>
<evidence type="ECO:0000256" key="13">
    <source>
        <dbReference type="ARBA" id="ARBA00023136"/>
    </source>
</evidence>
<dbReference type="GO" id="GO:0009055">
    <property type="term" value="F:electron transfer activity"/>
    <property type="evidence" value="ECO:0007669"/>
    <property type="project" value="TreeGrafter"/>
</dbReference>
<evidence type="ECO:0000256" key="15">
    <source>
        <dbReference type="ARBA" id="ARBA00063882"/>
    </source>
</evidence>
<dbReference type="SUPFAM" id="SSF103501">
    <property type="entry name" value="Respiratory nitrate reductase 1 gamma chain"/>
    <property type="match status" value="1"/>
</dbReference>
<evidence type="ECO:0000256" key="2">
    <source>
        <dbReference type="ARBA" id="ARBA00012500"/>
    </source>
</evidence>
<dbReference type="InterPro" id="IPR036197">
    <property type="entry name" value="NarG-like_sf"/>
</dbReference>
<evidence type="ECO:0000313" key="20">
    <source>
        <dbReference type="Proteomes" id="UP000306324"/>
    </source>
</evidence>
<dbReference type="PANTHER" id="PTHR30598:SF3">
    <property type="entry name" value="RESPIRATORY NITRATE REDUCTASE 1 GAMMA CHAIN"/>
    <property type="match status" value="1"/>
</dbReference>
<dbReference type="GO" id="GO:0019645">
    <property type="term" value="P:anaerobic electron transport chain"/>
    <property type="evidence" value="ECO:0007669"/>
    <property type="project" value="UniProtKB-ARBA"/>
</dbReference>
<keyword evidence="8" id="KW-0249">Electron transport</keyword>
<keyword evidence="10" id="KW-0560">Oxidoreductase</keyword>
<feature type="transmembrane region" description="Helical" evidence="17">
    <location>
        <begin position="189"/>
        <end position="220"/>
    </location>
</feature>